<dbReference type="EMBL" id="LWDF02000289">
    <property type="protein sequence ID" value="KAE8250753.1"/>
    <property type="molecule type" value="Genomic_DNA"/>
</dbReference>
<dbReference type="Proteomes" id="UP000077521">
    <property type="component" value="Unassembled WGS sequence"/>
</dbReference>
<comment type="caution">
    <text evidence="2">The sequence shown here is derived from an EMBL/GenBank/DDBJ whole genome shotgun (WGS) entry which is preliminary data.</text>
</comment>
<sequence length="202" mass="22724">MSSRLPEGSNTRTGPTITALPEALQAHIDTLQGGFSNCGRITNSLTRLDAIHDLLEDVLHRRNVELKVELGRLHRDVEGEQVRLDDGLHQLRDHCKRLEDNFNLAKQRTQERLAATEVLLSNGHIHDCDRILGLMKTSTSDFNREIRAAGEDLLRMESQLVGLNAWNIAWPEALRTVSNAQRSIQQPQVVSPPQYEQARGPT</sequence>
<gene>
    <name evidence="2" type="ORF">A4X13_0g4419</name>
</gene>
<proteinExistence type="predicted"/>
<organism evidence="2 3">
    <name type="scientific">Tilletia indica</name>
    <dbReference type="NCBI Taxonomy" id="43049"/>
    <lineage>
        <taxon>Eukaryota</taxon>
        <taxon>Fungi</taxon>
        <taxon>Dikarya</taxon>
        <taxon>Basidiomycota</taxon>
        <taxon>Ustilaginomycotina</taxon>
        <taxon>Exobasidiomycetes</taxon>
        <taxon>Tilletiales</taxon>
        <taxon>Tilletiaceae</taxon>
        <taxon>Tilletia</taxon>
    </lineage>
</organism>
<evidence type="ECO:0000256" key="1">
    <source>
        <dbReference type="SAM" id="MobiDB-lite"/>
    </source>
</evidence>
<feature type="region of interest" description="Disordered" evidence="1">
    <location>
        <begin position="182"/>
        <end position="202"/>
    </location>
</feature>
<feature type="compositionally biased region" description="Low complexity" evidence="1">
    <location>
        <begin position="182"/>
        <end position="194"/>
    </location>
</feature>
<dbReference type="AlphaFoldDB" id="A0A177TDE2"/>
<name>A0A177TDE2_9BASI</name>
<reference evidence="2" key="2">
    <citation type="journal article" date="2019" name="IMA Fungus">
        <title>Genome sequencing and comparison of five Tilletia species to identify candidate genes for the detection of regulated species infecting wheat.</title>
        <authorList>
            <person name="Nguyen H.D.T."/>
            <person name="Sultana T."/>
            <person name="Kesanakurti P."/>
            <person name="Hambleton S."/>
        </authorList>
    </citation>
    <scope>NUCLEOTIDE SEQUENCE</scope>
    <source>
        <strain evidence="2">DAOMC 236416</strain>
    </source>
</reference>
<evidence type="ECO:0000313" key="3">
    <source>
        <dbReference type="Proteomes" id="UP000077521"/>
    </source>
</evidence>
<keyword evidence="3" id="KW-1185">Reference proteome</keyword>
<protein>
    <submittedName>
        <fullName evidence="2">Uncharacterized protein</fullName>
    </submittedName>
</protein>
<accession>A0A177TDE2</accession>
<evidence type="ECO:0000313" key="2">
    <source>
        <dbReference type="EMBL" id="KAE8250753.1"/>
    </source>
</evidence>
<reference evidence="2" key="1">
    <citation type="submission" date="2016-04" db="EMBL/GenBank/DDBJ databases">
        <authorList>
            <person name="Nguyen H.D."/>
            <person name="Samba Siva P."/>
            <person name="Cullis J."/>
            <person name="Levesque C.A."/>
            <person name="Hambleton S."/>
        </authorList>
    </citation>
    <scope>NUCLEOTIDE SEQUENCE</scope>
    <source>
        <strain evidence="2">DAOMC 236416</strain>
    </source>
</reference>